<comment type="caution">
    <text evidence="2">The sequence shown here is derived from an EMBL/GenBank/DDBJ whole genome shotgun (WGS) entry which is preliminary data.</text>
</comment>
<evidence type="ECO:0008006" key="4">
    <source>
        <dbReference type="Google" id="ProtNLM"/>
    </source>
</evidence>
<name>A0A9J6GGU9_HAELO</name>
<organism evidence="2 3">
    <name type="scientific">Haemaphysalis longicornis</name>
    <name type="common">Bush tick</name>
    <dbReference type="NCBI Taxonomy" id="44386"/>
    <lineage>
        <taxon>Eukaryota</taxon>
        <taxon>Metazoa</taxon>
        <taxon>Ecdysozoa</taxon>
        <taxon>Arthropoda</taxon>
        <taxon>Chelicerata</taxon>
        <taxon>Arachnida</taxon>
        <taxon>Acari</taxon>
        <taxon>Parasitiformes</taxon>
        <taxon>Ixodida</taxon>
        <taxon>Ixodoidea</taxon>
        <taxon>Ixodidae</taxon>
        <taxon>Haemaphysalinae</taxon>
        <taxon>Haemaphysalis</taxon>
    </lineage>
</organism>
<evidence type="ECO:0000256" key="1">
    <source>
        <dbReference type="SAM" id="Phobius"/>
    </source>
</evidence>
<dbReference type="AlphaFoldDB" id="A0A9J6GGU9"/>
<dbReference type="EMBL" id="JABSTR010000006">
    <property type="protein sequence ID" value="KAH9374001.1"/>
    <property type="molecule type" value="Genomic_DNA"/>
</dbReference>
<proteinExistence type="predicted"/>
<evidence type="ECO:0000313" key="2">
    <source>
        <dbReference type="EMBL" id="KAH9374001.1"/>
    </source>
</evidence>
<evidence type="ECO:0000313" key="3">
    <source>
        <dbReference type="Proteomes" id="UP000821853"/>
    </source>
</evidence>
<sequence length="159" mass="17246">MQVACSSWDYDHELVDNTLVSRGNPVCSRRPLEAIADAVYRAGALAAMGVMSYFSERAGRKPVILAGVARLMLSTLGITFPGTYIMYIATRFLKSGCVTTVVVVSVTLLFEVSTDSRRVLNVVAAFSFGAVAAHCRSMSWSNCASTGTKCKKLYYLPHC</sequence>
<reference evidence="2 3" key="1">
    <citation type="journal article" date="2020" name="Cell">
        <title>Large-Scale Comparative Analyses of Tick Genomes Elucidate Their Genetic Diversity and Vector Capacities.</title>
        <authorList>
            <consortium name="Tick Genome and Microbiome Consortium (TIGMIC)"/>
            <person name="Jia N."/>
            <person name="Wang J."/>
            <person name="Shi W."/>
            <person name="Du L."/>
            <person name="Sun Y."/>
            <person name="Zhan W."/>
            <person name="Jiang J.F."/>
            <person name="Wang Q."/>
            <person name="Zhang B."/>
            <person name="Ji P."/>
            <person name="Bell-Sakyi L."/>
            <person name="Cui X.M."/>
            <person name="Yuan T.T."/>
            <person name="Jiang B.G."/>
            <person name="Yang W.F."/>
            <person name="Lam T.T."/>
            <person name="Chang Q.C."/>
            <person name="Ding S.J."/>
            <person name="Wang X.J."/>
            <person name="Zhu J.G."/>
            <person name="Ruan X.D."/>
            <person name="Zhao L."/>
            <person name="Wei J.T."/>
            <person name="Ye R.Z."/>
            <person name="Que T.C."/>
            <person name="Du C.H."/>
            <person name="Zhou Y.H."/>
            <person name="Cheng J.X."/>
            <person name="Dai P.F."/>
            <person name="Guo W.B."/>
            <person name="Han X.H."/>
            <person name="Huang E.J."/>
            <person name="Li L.F."/>
            <person name="Wei W."/>
            <person name="Gao Y.C."/>
            <person name="Liu J.Z."/>
            <person name="Shao H.Z."/>
            <person name="Wang X."/>
            <person name="Wang C.C."/>
            <person name="Yang T.C."/>
            <person name="Huo Q.B."/>
            <person name="Li W."/>
            <person name="Chen H.Y."/>
            <person name="Chen S.E."/>
            <person name="Zhou L.G."/>
            <person name="Ni X.B."/>
            <person name="Tian J.H."/>
            <person name="Sheng Y."/>
            <person name="Liu T."/>
            <person name="Pan Y.S."/>
            <person name="Xia L.Y."/>
            <person name="Li J."/>
            <person name="Zhao F."/>
            <person name="Cao W.C."/>
        </authorList>
    </citation>
    <scope>NUCLEOTIDE SEQUENCE [LARGE SCALE GENOMIC DNA]</scope>
    <source>
        <strain evidence="2">HaeL-2018</strain>
    </source>
</reference>
<keyword evidence="3" id="KW-1185">Reference proteome</keyword>
<gene>
    <name evidence="2" type="ORF">HPB48_016247</name>
</gene>
<feature type="transmembrane region" description="Helical" evidence="1">
    <location>
        <begin position="67"/>
        <end position="86"/>
    </location>
</feature>
<dbReference type="SUPFAM" id="SSF103473">
    <property type="entry name" value="MFS general substrate transporter"/>
    <property type="match status" value="1"/>
</dbReference>
<protein>
    <recommendedName>
        <fullName evidence="4">Major facilitator superfamily (MFS) profile domain-containing protein</fullName>
    </recommendedName>
</protein>
<keyword evidence="1" id="KW-1133">Transmembrane helix</keyword>
<keyword evidence="1" id="KW-0472">Membrane</keyword>
<accession>A0A9J6GGU9</accession>
<dbReference type="InterPro" id="IPR036259">
    <property type="entry name" value="MFS_trans_sf"/>
</dbReference>
<dbReference type="Proteomes" id="UP000821853">
    <property type="component" value="Chromosome 4"/>
</dbReference>
<dbReference type="Gene3D" id="1.20.1250.20">
    <property type="entry name" value="MFS general substrate transporter like domains"/>
    <property type="match status" value="1"/>
</dbReference>
<dbReference type="OrthoDB" id="5296287at2759"/>
<dbReference type="VEuPathDB" id="VectorBase:HLOH_047906"/>
<keyword evidence="1" id="KW-0812">Transmembrane</keyword>